<dbReference type="RefSeq" id="WP_379747406.1">
    <property type="nucleotide sequence ID" value="NZ_JBHTCP010000010.1"/>
</dbReference>
<keyword evidence="2" id="KW-1185">Reference proteome</keyword>
<dbReference type="Proteomes" id="UP001596549">
    <property type="component" value="Unassembled WGS sequence"/>
</dbReference>
<evidence type="ECO:0000313" key="2">
    <source>
        <dbReference type="Proteomes" id="UP001596549"/>
    </source>
</evidence>
<reference evidence="2" key="1">
    <citation type="journal article" date="2019" name="Int. J. Syst. Evol. Microbiol.">
        <title>The Global Catalogue of Microorganisms (GCM) 10K type strain sequencing project: providing services to taxonomists for standard genome sequencing and annotation.</title>
        <authorList>
            <consortium name="The Broad Institute Genomics Platform"/>
            <consortium name="The Broad Institute Genome Sequencing Center for Infectious Disease"/>
            <person name="Wu L."/>
            <person name="Ma J."/>
        </authorList>
    </citation>
    <scope>NUCLEOTIDE SEQUENCE [LARGE SCALE GENOMIC DNA]</scope>
    <source>
        <strain evidence="2">NBRC 106396</strain>
    </source>
</reference>
<evidence type="ECO:0008006" key="3">
    <source>
        <dbReference type="Google" id="ProtNLM"/>
    </source>
</evidence>
<evidence type="ECO:0000313" key="1">
    <source>
        <dbReference type="EMBL" id="MFC7371133.1"/>
    </source>
</evidence>
<sequence>MKKIFVITGITAALLLLVGGGYVYYLFNIKTVKVTDEKVNAITKSDYKVKVPKKVEKPKPATEQEIIAKYTPAFEGLEAEADSKIVQVVEVAKNEYIQKKNAGDTISYKYFALKYKSAAATLEETTDNAFYEIYNSMSDELRKNGHSNTSLQQFRDTYEAKKEAREKEILKKAMEYL</sequence>
<gene>
    <name evidence="1" type="ORF">ACFQPF_05540</name>
</gene>
<proteinExistence type="predicted"/>
<organism evidence="1 2">
    <name type="scientific">Fictibacillus iocasae</name>
    <dbReference type="NCBI Taxonomy" id="2715437"/>
    <lineage>
        <taxon>Bacteria</taxon>
        <taxon>Bacillati</taxon>
        <taxon>Bacillota</taxon>
        <taxon>Bacilli</taxon>
        <taxon>Bacillales</taxon>
        <taxon>Fictibacillaceae</taxon>
        <taxon>Fictibacillus</taxon>
    </lineage>
</organism>
<name>A0ABW2NPQ7_9BACL</name>
<dbReference type="EMBL" id="JBHTCP010000010">
    <property type="protein sequence ID" value="MFC7371133.1"/>
    <property type="molecule type" value="Genomic_DNA"/>
</dbReference>
<comment type="caution">
    <text evidence="1">The sequence shown here is derived from an EMBL/GenBank/DDBJ whole genome shotgun (WGS) entry which is preliminary data.</text>
</comment>
<protein>
    <recommendedName>
        <fullName evidence="3">Lipoprotein</fullName>
    </recommendedName>
</protein>
<accession>A0ABW2NPQ7</accession>